<organism evidence="1 2">
    <name type="scientific">Callosobruchus maculatus</name>
    <name type="common">Southern cowpea weevil</name>
    <name type="synonym">Pulse bruchid</name>
    <dbReference type="NCBI Taxonomy" id="64391"/>
    <lineage>
        <taxon>Eukaryota</taxon>
        <taxon>Metazoa</taxon>
        <taxon>Ecdysozoa</taxon>
        <taxon>Arthropoda</taxon>
        <taxon>Hexapoda</taxon>
        <taxon>Insecta</taxon>
        <taxon>Pterygota</taxon>
        <taxon>Neoptera</taxon>
        <taxon>Endopterygota</taxon>
        <taxon>Coleoptera</taxon>
        <taxon>Polyphaga</taxon>
        <taxon>Cucujiformia</taxon>
        <taxon>Chrysomeloidea</taxon>
        <taxon>Chrysomelidae</taxon>
        <taxon>Bruchinae</taxon>
        <taxon>Bruchini</taxon>
        <taxon>Callosobruchus</taxon>
    </lineage>
</organism>
<dbReference type="EMBL" id="CAACVG010014055">
    <property type="protein sequence ID" value="VEN62721.1"/>
    <property type="molecule type" value="Genomic_DNA"/>
</dbReference>
<accession>A0A653DTP1</accession>
<name>A0A653DTP1_CALMS</name>
<feature type="non-terminal residue" evidence="1">
    <location>
        <position position="75"/>
    </location>
</feature>
<dbReference type="Proteomes" id="UP000410492">
    <property type="component" value="Unassembled WGS sequence"/>
</dbReference>
<proteinExistence type="predicted"/>
<evidence type="ECO:0008006" key="3">
    <source>
        <dbReference type="Google" id="ProtNLM"/>
    </source>
</evidence>
<sequence length="75" mass="8663">MCIVQQLKPADYEQREDFAVRIQMLLGDHESAVIVMSDEAHFHSSGEINKQNFRYWSPGGHLTMVLRLGITSWRS</sequence>
<evidence type="ECO:0000313" key="2">
    <source>
        <dbReference type="Proteomes" id="UP000410492"/>
    </source>
</evidence>
<dbReference type="AlphaFoldDB" id="A0A653DTP1"/>
<evidence type="ECO:0000313" key="1">
    <source>
        <dbReference type="EMBL" id="VEN62721.1"/>
    </source>
</evidence>
<gene>
    <name evidence="1" type="ORF">CALMAC_LOCUS19750</name>
</gene>
<protein>
    <recommendedName>
        <fullName evidence="3">Tc1-like transposase DDE domain-containing protein</fullName>
    </recommendedName>
</protein>
<dbReference type="OrthoDB" id="8195099at2759"/>
<reference evidence="1 2" key="1">
    <citation type="submission" date="2019-01" db="EMBL/GenBank/DDBJ databases">
        <authorList>
            <person name="Sayadi A."/>
        </authorList>
    </citation>
    <scope>NUCLEOTIDE SEQUENCE [LARGE SCALE GENOMIC DNA]</scope>
</reference>
<keyword evidence="2" id="KW-1185">Reference proteome</keyword>